<evidence type="ECO:0000256" key="2">
    <source>
        <dbReference type="SAM" id="Phobius"/>
    </source>
</evidence>
<feature type="transmembrane region" description="Helical" evidence="2">
    <location>
        <begin position="226"/>
        <end position="247"/>
    </location>
</feature>
<feature type="chain" id="PRO_5032768599" evidence="3">
    <location>
        <begin position="23"/>
        <end position="277"/>
    </location>
</feature>
<dbReference type="PANTHER" id="PTHR30373:SF2">
    <property type="entry name" value="UPF0603 PROTEIN YGCG"/>
    <property type="match status" value="1"/>
</dbReference>
<feature type="domain" description="TPM" evidence="4">
    <location>
        <begin position="33"/>
        <end position="156"/>
    </location>
</feature>
<keyword evidence="2" id="KW-1133">Transmembrane helix</keyword>
<protein>
    <submittedName>
        <fullName evidence="5">Lipoprotein</fullName>
    </submittedName>
</protein>
<organism evidence="5 6">
    <name type="scientific">Sulfuriferula nivalis</name>
    <dbReference type="NCBI Taxonomy" id="2675298"/>
    <lineage>
        <taxon>Bacteria</taxon>
        <taxon>Pseudomonadati</taxon>
        <taxon>Pseudomonadota</taxon>
        <taxon>Betaproteobacteria</taxon>
        <taxon>Nitrosomonadales</taxon>
        <taxon>Sulfuricellaceae</taxon>
        <taxon>Sulfuriferula</taxon>
    </lineage>
</organism>
<reference evidence="6" key="1">
    <citation type="submission" date="2019-11" db="EMBL/GenBank/DDBJ databases">
        <title>Isolation and characterization of a novel species in the genus Sulfuriferula.</title>
        <authorList>
            <person name="Mochizuki J."/>
            <person name="Kojima H."/>
            <person name="Fukui M."/>
        </authorList>
    </citation>
    <scope>NUCLEOTIDE SEQUENCE [LARGE SCALE GENOMIC DNA]</scope>
    <source>
        <strain evidence="6">SGTM</strain>
    </source>
</reference>
<sequence length="277" mass="28568">MKRWLVALLALLVVSWLTPALAEVAVPVLKARVTDLTNTLTSAQVANIEQQLQALEQRKGSQLAVLIVPTTQPEAIEQYSLRVVETWKLGRKGVDDGVLLIIAKNDRTLRIEVGYGLEGVIPDAIAKRVIAETIVPYFKQNDFAGGIQAGVTQLIKLVDGEPLPPPKAQSQNDKRDPMSMLFVVVIAAAVIGQVLSAVFGRFVGSGLAAAAVGGLGWIVLGSVLMAGLAAMVVFIAVFSGINLAGLIGGFGGGRSGGSGGFGGGGGGFGGGGASGRW</sequence>
<dbReference type="KEGG" id="sniv:SFSGTM_03340"/>
<keyword evidence="6" id="KW-1185">Reference proteome</keyword>
<evidence type="ECO:0000313" key="5">
    <source>
        <dbReference type="EMBL" id="BBO99625.1"/>
    </source>
</evidence>
<evidence type="ECO:0000256" key="1">
    <source>
        <dbReference type="SAM" id="Coils"/>
    </source>
</evidence>
<name>A0A809RD96_9PROT</name>
<feature type="signal peptide" evidence="3">
    <location>
        <begin position="1"/>
        <end position="22"/>
    </location>
</feature>
<keyword evidence="5" id="KW-0449">Lipoprotein</keyword>
<accession>A0A809RD96</accession>
<dbReference type="RefSeq" id="WP_162083654.1">
    <property type="nucleotide sequence ID" value="NZ_AP021881.1"/>
</dbReference>
<evidence type="ECO:0000313" key="6">
    <source>
        <dbReference type="Proteomes" id="UP000463939"/>
    </source>
</evidence>
<dbReference type="PANTHER" id="PTHR30373">
    <property type="entry name" value="UPF0603 PROTEIN YGCG"/>
    <property type="match status" value="1"/>
</dbReference>
<dbReference type="AlphaFoldDB" id="A0A809RD96"/>
<keyword evidence="2" id="KW-0812">Transmembrane</keyword>
<dbReference type="Gene3D" id="3.10.310.50">
    <property type="match status" value="1"/>
</dbReference>
<feature type="transmembrane region" description="Helical" evidence="2">
    <location>
        <begin position="178"/>
        <end position="195"/>
    </location>
</feature>
<keyword evidence="3" id="KW-0732">Signal</keyword>
<keyword evidence="2" id="KW-0472">Membrane</keyword>
<gene>
    <name evidence="5" type="ORF">SFSGTM_03340</name>
</gene>
<dbReference type="InterPro" id="IPR007621">
    <property type="entry name" value="TPM_dom"/>
</dbReference>
<keyword evidence="1" id="KW-0175">Coiled coil</keyword>
<dbReference type="Pfam" id="PF04536">
    <property type="entry name" value="TPM_phosphatase"/>
    <property type="match status" value="1"/>
</dbReference>
<dbReference type="Proteomes" id="UP000463939">
    <property type="component" value="Chromosome"/>
</dbReference>
<evidence type="ECO:0000256" key="3">
    <source>
        <dbReference type="SAM" id="SignalP"/>
    </source>
</evidence>
<proteinExistence type="predicted"/>
<dbReference type="EMBL" id="AP021881">
    <property type="protein sequence ID" value="BBO99625.1"/>
    <property type="molecule type" value="Genomic_DNA"/>
</dbReference>
<feature type="transmembrane region" description="Helical" evidence="2">
    <location>
        <begin position="202"/>
        <end position="220"/>
    </location>
</feature>
<feature type="coiled-coil region" evidence="1">
    <location>
        <begin position="38"/>
        <end position="65"/>
    </location>
</feature>
<evidence type="ECO:0000259" key="4">
    <source>
        <dbReference type="Pfam" id="PF04536"/>
    </source>
</evidence>